<dbReference type="InterPro" id="IPR046716">
    <property type="entry name" value="DUF6608"/>
</dbReference>
<proteinExistence type="predicted"/>
<keyword evidence="1" id="KW-1133">Transmembrane helix</keyword>
<dbReference type="AlphaFoldDB" id="A0A7R7IC57"/>
<sequence>MQLINRKNFISIVCTVYTIISLSKIILEAMQGYKDPYYVENFITIFFISLGATFVLGLHYYLQNVPLTIVILGQYIFLLGIIMLSIWIESHFQKMASTAYRDMFLSFTFPYIIGAIIYYVSIMLQMRKANKTLEEINKGGGKKDEY</sequence>
<accession>A0A7R7IC57</accession>
<gene>
    <name evidence="2" type="ORF">bsdtb5_16730</name>
</gene>
<evidence type="ECO:0000313" key="3">
    <source>
        <dbReference type="Proteomes" id="UP000595897"/>
    </source>
</evidence>
<dbReference type="KEGG" id="ahb:bsdtb5_16730"/>
<feature type="transmembrane region" description="Helical" evidence="1">
    <location>
        <begin position="9"/>
        <end position="30"/>
    </location>
</feature>
<dbReference type="EMBL" id="AP024169">
    <property type="protein sequence ID" value="BCN30378.1"/>
    <property type="molecule type" value="Genomic_DNA"/>
</dbReference>
<feature type="transmembrane region" description="Helical" evidence="1">
    <location>
        <begin position="42"/>
        <end position="62"/>
    </location>
</feature>
<keyword evidence="3" id="KW-1185">Reference proteome</keyword>
<evidence type="ECO:0000256" key="1">
    <source>
        <dbReference type="SAM" id="Phobius"/>
    </source>
</evidence>
<keyword evidence="1" id="KW-0472">Membrane</keyword>
<dbReference type="RefSeq" id="WP_271715602.1">
    <property type="nucleotide sequence ID" value="NZ_AP024169.1"/>
</dbReference>
<evidence type="ECO:0000313" key="2">
    <source>
        <dbReference type="EMBL" id="BCN30378.1"/>
    </source>
</evidence>
<reference evidence="2 3" key="1">
    <citation type="submission" date="2020-11" db="EMBL/GenBank/DDBJ databases">
        <title>Draft genome sequencing of a Lachnospiraceae strain isolated from anoxic soil subjected to BSD treatment.</title>
        <authorList>
            <person name="Uek A."/>
            <person name="Tonouchi A."/>
        </authorList>
    </citation>
    <scope>NUCLEOTIDE SEQUENCE [LARGE SCALE GENOMIC DNA]</scope>
    <source>
        <strain evidence="2 3">TB5</strain>
    </source>
</reference>
<feature type="transmembrane region" description="Helical" evidence="1">
    <location>
        <begin position="69"/>
        <end position="88"/>
    </location>
</feature>
<dbReference type="Proteomes" id="UP000595897">
    <property type="component" value="Chromosome"/>
</dbReference>
<evidence type="ECO:0008006" key="4">
    <source>
        <dbReference type="Google" id="ProtNLM"/>
    </source>
</evidence>
<organism evidence="2 3">
    <name type="scientific">Anaeromicropila herbilytica</name>
    <dbReference type="NCBI Taxonomy" id="2785025"/>
    <lineage>
        <taxon>Bacteria</taxon>
        <taxon>Bacillati</taxon>
        <taxon>Bacillota</taxon>
        <taxon>Clostridia</taxon>
        <taxon>Lachnospirales</taxon>
        <taxon>Lachnospiraceae</taxon>
        <taxon>Anaeromicropila</taxon>
    </lineage>
</organism>
<feature type="transmembrane region" description="Helical" evidence="1">
    <location>
        <begin position="103"/>
        <end position="124"/>
    </location>
</feature>
<keyword evidence="1" id="KW-0812">Transmembrane</keyword>
<dbReference type="Pfam" id="PF20312">
    <property type="entry name" value="DUF6608"/>
    <property type="match status" value="1"/>
</dbReference>
<name>A0A7R7IC57_9FIRM</name>
<protein>
    <recommendedName>
        <fullName evidence="4">DUF3021 domain-containing protein</fullName>
    </recommendedName>
</protein>